<name>A0A212C2Q9_CEREH</name>
<proteinExistence type="predicted"/>
<sequence>VQSEISEILNKSIIEVENPQFNPEKNLVFGTHNETALPVENQEEILFTEKIHHFEDSRTLHSAEEKFSSDSIDSLPQSIDVPCQIHFKDILTQRTLTDNSASENSDRLKNYNNFYNFLPNAPQNGMSQAETLILDKSRMTMPLLNNGFCENLD</sequence>
<evidence type="ECO:0000313" key="2">
    <source>
        <dbReference type="Proteomes" id="UP000242450"/>
    </source>
</evidence>
<evidence type="ECO:0000313" key="1">
    <source>
        <dbReference type="EMBL" id="OWK00298.1"/>
    </source>
</evidence>
<dbReference type="OrthoDB" id="9947236at2759"/>
<keyword evidence="2" id="KW-1185">Reference proteome</keyword>
<accession>A0A212C2Q9</accession>
<protein>
    <submittedName>
        <fullName evidence="1">Uncharacterized protein</fullName>
    </submittedName>
</protein>
<dbReference type="EMBL" id="MKHE01000032">
    <property type="protein sequence ID" value="OWK00298.1"/>
    <property type="molecule type" value="Genomic_DNA"/>
</dbReference>
<comment type="caution">
    <text evidence="1">The sequence shown here is derived from an EMBL/GenBank/DDBJ whole genome shotgun (WGS) entry which is preliminary data.</text>
</comment>
<gene>
    <name evidence="1" type="ORF">Celaphus_00019260</name>
</gene>
<feature type="non-terminal residue" evidence="1">
    <location>
        <position position="153"/>
    </location>
</feature>
<feature type="non-terminal residue" evidence="1">
    <location>
        <position position="1"/>
    </location>
</feature>
<dbReference type="AlphaFoldDB" id="A0A212C2Q9"/>
<organism evidence="1 2">
    <name type="scientific">Cervus elaphus hippelaphus</name>
    <name type="common">European red deer</name>
    <dbReference type="NCBI Taxonomy" id="46360"/>
    <lineage>
        <taxon>Eukaryota</taxon>
        <taxon>Metazoa</taxon>
        <taxon>Chordata</taxon>
        <taxon>Craniata</taxon>
        <taxon>Vertebrata</taxon>
        <taxon>Euteleostomi</taxon>
        <taxon>Mammalia</taxon>
        <taxon>Eutheria</taxon>
        <taxon>Laurasiatheria</taxon>
        <taxon>Artiodactyla</taxon>
        <taxon>Ruminantia</taxon>
        <taxon>Pecora</taxon>
        <taxon>Cervidae</taxon>
        <taxon>Cervinae</taxon>
        <taxon>Cervus</taxon>
    </lineage>
</organism>
<reference evidence="1 2" key="1">
    <citation type="journal article" date="2018" name="Mol. Genet. Genomics">
        <title>The red deer Cervus elaphus genome CerEla1.0: sequencing, annotating, genes, and chromosomes.</title>
        <authorList>
            <person name="Bana N.A."/>
            <person name="Nyiri A."/>
            <person name="Nagy J."/>
            <person name="Frank K."/>
            <person name="Nagy T."/>
            <person name="Steger V."/>
            <person name="Schiller M."/>
            <person name="Lakatos P."/>
            <person name="Sugar L."/>
            <person name="Horn P."/>
            <person name="Barta E."/>
            <person name="Orosz L."/>
        </authorList>
    </citation>
    <scope>NUCLEOTIDE SEQUENCE [LARGE SCALE GENOMIC DNA]</scope>
    <source>
        <strain evidence="1">Hungarian</strain>
    </source>
</reference>
<dbReference type="Proteomes" id="UP000242450">
    <property type="component" value="Chromosome 32"/>
</dbReference>